<dbReference type="PANTHER" id="PTHR23080:SF143">
    <property type="entry name" value="SI:DKEY-56D12.4"/>
    <property type="match status" value="1"/>
</dbReference>
<accession>A0A9J6FA53</accession>
<dbReference type="PANTHER" id="PTHR23080">
    <property type="entry name" value="THAP DOMAIN PROTEIN"/>
    <property type="match status" value="1"/>
</dbReference>
<organism evidence="5 6">
    <name type="scientific">Haemaphysalis longicornis</name>
    <name type="common">Bush tick</name>
    <dbReference type="NCBI Taxonomy" id="44386"/>
    <lineage>
        <taxon>Eukaryota</taxon>
        <taxon>Metazoa</taxon>
        <taxon>Ecdysozoa</taxon>
        <taxon>Arthropoda</taxon>
        <taxon>Chelicerata</taxon>
        <taxon>Arachnida</taxon>
        <taxon>Acari</taxon>
        <taxon>Parasitiformes</taxon>
        <taxon>Ixodida</taxon>
        <taxon>Ixodoidea</taxon>
        <taxon>Ixodidae</taxon>
        <taxon>Haemaphysalinae</taxon>
        <taxon>Haemaphysalis</taxon>
    </lineage>
</organism>
<gene>
    <name evidence="5" type="ORF">HPB48_011898</name>
</gene>
<dbReference type="Pfam" id="PF13613">
    <property type="entry name" value="HTH_Tnp_4"/>
    <property type="match status" value="1"/>
</dbReference>
<dbReference type="AlphaFoldDB" id="A0A9J6FA53"/>
<feature type="domain" description="DDE Tnp4" evidence="3">
    <location>
        <begin position="140"/>
        <end position="201"/>
    </location>
</feature>
<dbReference type="Pfam" id="PF13359">
    <property type="entry name" value="DDE_Tnp_4"/>
    <property type="match status" value="1"/>
</dbReference>
<dbReference type="EMBL" id="JABSTR010000001">
    <property type="protein sequence ID" value="KAH9363134.1"/>
    <property type="molecule type" value="Genomic_DNA"/>
</dbReference>
<dbReference type="GO" id="GO:0046872">
    <property type="term" value="F:metal ion binding"/>
    <property type="evidence" value="ECO:0007669"/>
    <property type="project" value="UniProtKB-KW"/>
</dbReference>
<dbReference type="InterPro" id="IPR027805">
    <property type="entry name" value="Transposase_HTH_dom"/>
</dbReference>
<evidence type="ECO:0000313" key="5">
    <source>
        <dbReference type="EMBL" id="KAH9363134.1"/>
    </source>
</evidence>
<comment type="caution">
    <text evidence="5">The sequence shown here is derived from an EMBL/GenBank/DDBJ whole genome shotgun (WGS) entry which is preliminary data.</text>
</comment>
<keyword evidence="6" id="KW-1185">Reference proteome</keyword>
<keyword evidence="2" id="KW-0479">Metal-binding</keyword>
<evidence type="ECO:0000259" key="4">
    <source>
        <dbReference type="Pfam" id="PF13613"/>
    </source>
</evidence>
<dbReference type="VEuPathDB" id="VectorBase:HLOH_059908"/>
<name>A0A9J6FA53_HAELO</name>
<dbReference type="Proteomes" id="UP000821853">
    <property type="component" value="Chromosome 1"/>
</dbReference>
<evidence type="ECO:0000313" key="6">
    <source>
        <dbReference type="Proteomes" id="UP000821853"/>
    </source>
</evidence>
<dbReference type="OrthoDB" id="6494693at2759"/>
<comment type="cofactor">
    <cofactor evidence="1">
        <name>a divalent metal cation</name>
        <dbReference type="ChEBI" id="CHEBI:60240"/>
    </cofactor>
</comment>
<proteinExistence type="predicted"/>
<evidence type="ECO:0000256" key="1">
    <source>
        <dbReference type="ARBA" id="ARBA00001968"/>
    </source>
</evidence>
<sequence length="223" mass="25095">MARNQVLLHRAVGPDTRDCYLGGYDAICSLQGEIWHLCGVDNVFALLLSLFPDVREKTSDVSLPNKLIMFLFTMEHGLPFSAMAILFGIHETSAARICHAVLRTLADTISGWIYRLDRYATQKIFPECFKVNYPKCTLIVDCTEVRRKAPSDVRQQHVLFSSYKNGFALKFFVVIAPSGLIVFKSKANGGRCTDTHFVVPSEGFWKWLKKVTSSLQTKASQPL</sequence>
<reference evidence="5 6" key="1">
    <citation type="journal article" date="2020" name="Cell">
        <title>Large-Scale Comparative Analyses of Tick Genomes Elucidate Their Genetic Diversity and Vector Capacities.</title>
        <authorList>
            <consortium name="Tick Genome and Microbiome Consortium (TIGMIC)"/>
            <person name="Jia N."/>
            <person name="Wang J."/>
            <person name="Shi W."/>
            <person name="Du L."/>
            <person name="Sun Y."/>
            <person name="Zhan W."/>
            <person name="Jiang J.F."/>
            <person name="Wang Q."/>
            <person name="Zhang B."/>
            <person name="Ji P."/>
            <person name="Bell-Sakyi L."/>
            <person name="Cui X.M."/>
            <person name="Yuan T.T."/>
            <person name="Jiang B.G."/>
            <person name="Yang W.F."/>
            <person name="Lam T.T."/>
            <person name="Chang Q.C."/>
            <person name="Ding S.J."/>
            <person name="Wang X.J."/>
            <person name="Zhu J.G."/>
            <person name="Ruan X.D."/>
            <person name="Zhao L."/>
            <person name="Wei J.T."/>
            <person name="Ye R.Z."/>
            <person name="Que T.C."/>
            <person name="Du C.H."/>
            <person name="Zhou Y.H."/>
            <person name="Cheng J.X."/>
            <person name="Dai P.F."/>
            <person name="Guo W.B."/>
            <person name="Han X.H."/>
            <person name="Huang E.J."/>
            <person name="Li L.F."/>
            <person name="Wei W."/>
            <person name="Gao Y.C."/>
            <person name="Liu J.Z."/>
            <person name="Shao H.Z."/>
            <person name="Wang X."/>
            <person name="Wang C.C."/>
            <person name="Yang T.C."/>
            <person name="Huo Q.B."/>
            <person name="Li W."/>
            <person name="Chen H.Y."/>
            <person name="Chen S.E."/>
            <person name="Zhou L.G."/>
            <person name="Ni X.B."/>
            <person name="Tian J.H."/>
            <person name="Sheng Y."/>
            <person name="Liu T."/>
            <person name="Pan Y.S."/>
            <person name="Xia L.Y."/>
            <person name="Li J."/>
            <person name="Zhao F."/>
            <person name="Cao W.C."/>
        </authorList>
    </citation>
    <scope>NUCLEOTIDE SEQUENCE [LARGE SCALE GENOMIC DNA]</scope>
    <source>
        <strain evidence="5">HaeL-2018</strain>
    </source>
</reference>
<dbReference type="InterPro" id="IPR027806">
    <property type="entry name" value="HARBI1_dom"/>
</dbReference>
<evidence type="ECO:0000259" key="3">
    <source>
        <dbReference type="Pfam" id="PF13359"/>
    </source>
</evidence>
<evidence type="ECO:0000256" key="2">
    <source>
        <dbReference type="ARBA" id="ARBA00022723"/>
    </source>
</evidence>
<feature type="domain" description="Transposase Helix-turn-helix" evidence="4">
    <location>
        <begin position="62"/>
        <end position="108"/>
    </location>
</feature>
<protein>
    <recommendedName>
        <fullName evidence="7">DDE Tnp4 domain-containing protein</fullName>
    </recommendedName>
</protein>
<evidence type="ECO:0008006" key="7">
    <source>
        <dbReference type="Google" id="ProtNLM"/>
    </source>
</evidence>